<dbReference type="EMBL" id="CP104214">
    <property type="protein sequence ID" value="UWX71792.1"/>
    <property type="molecule type" value="Genomic_DNA"/>
</dbReference>
<reference evidence="2" key="2">
    <citation type="submission" date="2017-09" db="EMBL/GenBank/DDBJ databases">
        <title>FDA dAtabase for Regulatory Grade micrObial Sequences (FDA-ARGOS): Supporting development and validation of Infectious Disease Dx tests.</title>
        <authorList>
            <person name="Minogue T."/>
            <person name="Wolcott M."/>
            <person name="Wasieloski L."/>
            <person name="Aguilar W."/>
            <person name="Moore D."/>
            <person name="Tallon L.J."/>
            <person name="Sadzewicz L."/>
            <person name="Ott S."/>
            <person name="Zhao X."/>
            <person name="Nagaraj S."/>
            <person name="Vavikolanu K."/>
            <person name="Aluvathingal J."/>
            <person name="Nadendla S."/>
            <person name="Sichtig H."/>
        </authorList>
    </citation>
    <scope>NUCLEOTIDE SEQUENCE</scope>
    <source>
        <strain evidence="2">FDAARGOS_390</strain>
    </source>
</reference>
<dbReference type="KEGG" id="bgo:BM43_3157"/>
<dbReference type="EMBL" id="PDDY01000004">
    <property type="protein sequence ID" value="PEH40302.1"/>
    <property type="molecule type" value="Genomic_DNA"/>
</dbReference>
<dbReference type="RefSeq" id="WP_013697843.1">
    <property type="nucleotide sequence ID" value="NZ_CADEPO010000005.1"/>
</dbReference>
<dbReference type="Proteomes" id="UP000220629">
    <property type="component" value="Unassembled WGS sequence"/>
</dbReference>
<protein>
    <submittedName>
        <fullName evidence="2">Uncharacterized protein</fullName>
    </submittedName>
</protein>
<dbReference type="OrthoDB" id="9111620at2"/>
<gene>
    <name evidence="2" type="ORF">CRM94_30245</name>
    <name evidence="1" type="ORF">DM48_5688</name>
    <name evidence="3" type="ORF">NYZ96_08630</name>
</gene>
<dbReference type="AlphaFoldDB" id="A0A095Y074"/>
<reference evidence="5" key="3">
    <citation type="submission" date="2017-09" db="EMBL/GenBank/DDBJ databases">
        <title>FDA dAtabase for Regulatory Grade micrObial Sequences (FDA-ARGOS): Supporting development and validation of Infectious Disease Dx tests.</title>
        <authorList>
            <person name="Minogue T."/>
            <person name="Wolcott M."/>
            <person name="Wasieloski L."/>
            <person name="Aguilar W."/>
            <person name="Moore D."/>
            <person name="Tallon L."/>
            <person name="Sadzewicz L."/>
            <person name="Ott S."/>
            <person name="Zhao X."/>
            <person name="Nagaraj S."/>
            <person name="Vavikolanu K."/>
            <person name="Aluvathingal J."/>
            <person name="Nadendla S."/>
            <person name="Sichtig H."/>
        </authorList>
    </citation>
    <scope>NUCLEOTIDE SEQUENCE [LARGE SCALE GENOMIC DNA]</scope>
    <source>
        <strain evidence="5">FDAARGOS_390</strain>
    </source>
</reference>
<sequence length="85" mass="9370">MDITGRDLGGYVEAYKGYRLEVKTEQVWVGEKAHYRVLLGEAEVIGWRLVHVDGVWLSERSVVDQVLALARGAVDRELSGGAQAA</sequence>
<evidence type="ECO:0000313" key="3">
    <source>
        <dbReference type="EMBL" id="UWX71792.1"/>
    </source>
</evidence>
<reference evidence="1 4" key="1">
    <citation type="submission" date="2014-04" db="EMBL/GenBank/DDBJ databases">
        <authorList>
            <person name="Bishop-Lilly K.A."/>
            <person name="Broomall S.M."/>
            <person name="Chain P.S."/>
            <person name="Chertkov O."/>
            <person name="Coyne S.R."/>
            <person name="Daligault H.E."/>
            <person name="Davenport K.W."/>
            <person name="Erkkila T."/>
            <person name="Frey K.G."/>
            <person name="Gibbons H.S."/>
            <person name="Gu W."/>
            <person name="Jaissle J."/>
            <person name="Johnson S.L."/>
            <person name="Koroleva G.I."/>
            <person name="Ladner J.T."/>
            <person name="Lo C.-C."/>
            <person name="Minogue T.D."/>
            <person name="Munk C."/>
            <person name="Palacios G.F."/>
            <person name="Redden C.L."/>
            <person name="Rosenzweig C.N."/>
            <person name="Scholz M.B."/>
            <person name="Teshima H."/>
            <person name="Xu Y."/>
        </authorList>
    </citation>
    <scope>NUCLEOTIDE SEQUENCE [LARGE SCALE GENOMIC DNA]</scope>
    <source>
        <strain evidence="1">Gladioli</strain>
        <strain evidence="4">gladioli</strain>
    </source>
</reference>
<dbReference type="Proteomes" id="UP000029590">
    <property type="component" value="Unassembled WGS sequence"/>
</dbReference>
<accession>A0A095Y074</accession>
<accession>A0A095F0A2</accession>
<evidence type="ECO:0000313" key="1">
    <source>
        <dbReference type="EMBL" id="KGC10420.1"/>
    </source>
</evidence>
<name>A0A095Y074_BURGA</name>
<dbReference type="OMA" id="DMGDYQE"/>
<organism evidence="2 5">
    <name type="scientific">Burkholderia gladioli</name>
    <name type="common">Pseudomonas marginata</name>
    <name type="synonym">Phytomonas marginata</name>
    <dbReference type="NCBI Taxonomy" id="28095"/>
    <lineage>
        <taxon>Bacteria</taxon>
        <taxon>Pseudomonadati</taxon>
        <taxon>Pseudomonadota</taxon>
        <taxon>Betaproteobacteria</taxon>
        <taxon>Burkholderiales</taxon>
        <taxon>Burkholderiaceae</taxon>
        <taxon>Burkholderia</taxon>
    </lineage>
</organism>
<dbReference type="EMBL" id="JPGG01000018">
    <property type="protein sequence ID" value="KGC10420.1"/>
    <property type="molecule type" value="Genomic_DNA"/>
</dbReference>
<reference evidence="3" key="4">
    <citation type="submission" date="2022-09" db="EMBL/GenBank/DDBJ databases">
        <title>Genomic of Burkholderia gladioli.</title>
        <authorList>
            <person name="Wu H."/>
        </authorList>
    </citation>
    <scope>NUCLEOTIDE SEQUENCE</scope>
    <source>
        <strain evidence="3">ZN-S4</strain>
    </source>
</reference>
<evidence type="ECO:0000313" key="4">
    <source>
        <dbReference type="Proteomes" id="UP000029590"/>
    </source>
</evidence>
<evidence type="ECO:0000313" key="5">
    <source>
        <dbReference type="Proteomes" id="UP000220629"/>
    </source>
</evidence>
<evidence type="ECO:0000313" key="2">
    <source>
        <dbReference type="EMBL" id="PEH40302.1"/>
    </source>
</evidence>
<dbReference type="Proteomes" id="UP001059745">
    <property type="component" value="Chromosome 1"/>
</dbReference>
<proteinExistence type="predicted"/>